<protein>
    <submittedName>
        <fullName evidence="1">Uncharacterized protein</fullName>
    </submittedName>
</protein>
<organism evidence="1 2">
    <name type="scientific">Tanacetum coccineum</name>
    <dbReference type="NCBI Taxonomy" id="301880"/>
    <lineage>
        <taxon>Eukaryota</taxon>
        <taxon>Viridiplantae</taxon>
        <taxon>Streptophyta</taxon>
        <taxon>Embryophyta</taxon>
        <taxon>Tracheophyta</taxon>
        <taxon>Spermatophyta</taxon>
        <taxon>Magnoliopsida</taxon>
        <taxon>eudicotyledons</taxon>
        <taxon>Gunneridae</taxon>
        <taxon>Pentapetalae</taxon>
        <taxon>asterids</taxon>
        <taxon>campanulids</taxon>
        <taxon>Asterales</taxon>
        <taxon>Asteraceae</taxon>
        <taxon>Asteroideae</taxon>
        <taxon>Anthemideae</taxon>
        <taxon>Anthemidinae</taxon>
        <taxon>Tanacetum</taxon>
    </lineage>
</organism>
<proteinExistence type="predicted"/>
<gene>
    <name evidence="1" type="ORF">Tco_0910084</name>
</gene>
<evidence type="ECO:0000313" key="2">
    <source>
        <dbReference type="Proteomes" id="UP001151760"/>
    </source>
</evidence>
<name>A0ABQ5CSW1_9ASTR</name>
<reference evidence="1" key="1">
    <citation type="journal article" date="2022" name="Int. J. Mol. Sci.">
        <title>Draft Genome of Tanacetum Coccineum: Genomic Comparison of Closely Related Tanacetum-Family Plants.</title>
        <authorList>
            <person name="Yamashiro T."/>
            <person name="Shiraishi A."/>
            <person name="Nakayama K."/>
            <person name="Satake H."/>
        </authorList>
    </citation>
    <scope>NUCLEOTIDE SEQUENCE</scope>
</reference>
<sequence>MDSESAHMVAASKVPMLKPENGNSALKTKLVEGVKTILPPTTIEEKAQKRLEMKARSTLMMGIPNEHQLKFNSIKDAKSLLEAVEKRFGGNAGTKKTHRNLLKRHLSPEWNTHAVVWKNKPELEIISMDDLYNNLKVYKPEVKGTSSTQNMAFVSSNNSGSTNEVVNSSHEVTAASTQANNLQPLHPDDLEEMDLRWQMAMLTMRARSATTATRGDILPRSAELQETKTITSNSLISCDGLGGYDWSDQAEERPTNYALMGYSSSSSDSEVSNDSTCSKSCLEIVEVHKSHNEQLLKDLKKSQLMGLAYKTGLESVEEKLGVYKKNESIYEQDIKELKLEIHLREIAIIKLRKKLEKDQQEKDIIQFNVDKLENASKSLNKIIKCQIVDNCKKCLGYNAVPPPYTGNFMPPTPDLSFNGLEEFINEPVVIKPVVENSKAKTSEAKPKVVRKNNDAPIIKDLVSDSEEEDVHQAKIKKKTVKSSFAKIKFVKPRNLSNEPHSFIYVRSPLMRRGWGKLEPNSYSDEYERN</sequence>
<dbReference type="Proteomes" id="UP001151760">
    <property type="component" value="Unassembled WGS sequence"/>
</dbReference>
<keyword evidence="2" id="KW-1185">Reference proteome</keyword>
<accession>A0ABQ5CSW1</accession>
<dbReference type="EMBL" id="BQNB010014572">
    <property type="protein sequence ID" value="GJT29809.1"/>
    <property type="molecule type" value="Genomic_DNA"/>
</dbReference>
<comment type="caution">
    <text evidence="1">The sequence shown here is derived from an EMBL/GenBank/DDBJ whole genome shotgun (WGS) entry which is preliminary data.</text>
</comment>
<reference evidence="1" key="2">
    <citation type="submission" date="2022-01" db="EMBL/GenBank/DDBJ databases">
        <authorList>
            <person name="Yamashiro T."/>
            <person name="Shiraishi A."/>
            <person name="Satake H."/>
            <person name="Nakayama K."/>
        </authorList>
    </citation>
    <scope>NUCLEOTIDE SEQUENCE</scope>
</reference>
<evidence type="ECO:0000313" key="1">
    <source>
        <dbReference type="EMBL" id="GJT29809.1"/>
    </source>
</evidence>